<protein>
    <submittedName>
        <fullName evidence="2">Uncharacterized protein</fullName>
    </submittedName>
</protein>
<feature type="compositionally biased region" description="Basic and acidic residues" evidence="1">
    <location>
        <begin position="143"/>
        <end position="156"/>
    </location>
</feature>
<gene>
    <name evidence="2" type="ORF">CB5_LOCUS12864</name>
</gene>
<feature type="compositionally biased region" description="Acidic residues" evidence="1">
    <location>
        <begin position="106"/>
        <end position="120"/>
    </location>
</feature>
<feature type="compositionally biased region" description="Basic and acidic residues" evidence="1">
    <location>
        <begin position="221"/>
        <end position="243"/>
    </location>
</feature>
<dbReference type="InterPro" id="IPR040286">
    <property type="entry name" value="At3g25440-like"/>
</dbReference>
<feature type="compositionally biased region" description="Basic and acidic residues" evidence="1">
    <location>
        <begin position="81"/>
        <end position="105"/>
    </location>
</feature>
<feature type="region of interest" description="Disordered" evidence="1">
    <location>
        <begin position="17"/>
        <end position="197"/>
    </location>
</feature>
<dbReference type="PANTHER" id="PTHR31426">
    <property type="entry name" value="GROUP II INTRON SPLICING FACTOR CRS1-LIKE"/>
    <property type="match status" value="1"/>
</dbReference>
<dbReference type="PANTHER" id="PTHR31426:SF4">
    <property type="entry name" value="CRM-DOMAIN CONTAINING FACTOR CFM9, MITOCHONDRIAL"/>
    <property type="match status" value="1"/>
</dbReference>
<feature type="compositionally biased region" description="Acidic residues" evidence="1">
    <location>
        <begin position="37"/>
        <end position="54"/>
    </location>
</feature>
<evidence type="ECO:0000313" key="2">
    <source>
        <dbReference type="EMBL" id="CAD1829653.1"/>
    </source>
</evidence>
<accession>A0A6V7PFZ3</accession>
<dbReference type="EMBL" id="LR862130">
    <property type="protein sequence ID" value="CAD1829653.1"/>
    <property type="molecule type" value="Genomic_DNA"/>
</dbReference>
<reference evidence="2" key="1">
    <citation type="submission" date="2020-07" db="EMBL/GenBank/DDBJ databases">
        <authorList>
            <person name="Lin J."/>
        </authorList>
    </citation>
    <scope>NUCLEOTIDE SEQUENCE</scope>
</reference>
<dbReference type="AlphaFoldDB" id="A0A6V7PFZ3"/>
<feature type="region of interest" description="Disordered" evidence="1">
    <location>
        <begin position="209"/>
        <end position="243"/>
    </location>
</feature>
<proteinExistence type="predicted"/>
<sequence>MASIQRVASTFFRAIDEQQGTPYVFRADRKPGSETNEVQDEPLDLPSEDSDQEELDRFIAEIEEAADQENSANWSEEDSAEDRGHGRYRSGGDRRRSMDIRKWDGGDEISEGSESEELESGDGGGSGDDNSVDEIPRRMGSARPREGKVGRGEGYKARGGGGSRAITSDRSDDGSDGDELGGMNDGFWESDDDRGDVRSAVSERNDVYNYLSSGDEDDGDEWSHGNMRGELKNKKIDERWDSD</sequence>
<organism evidence="2">
    <name type="scientific">Ananas comosus var. bracteatus</name>
    <name type="common">red pineapple</name>
    <dbReference type="NCBI Taxonomy" id="296719"/>
    <lineage>
        <taxon>Eukaryota</taxon>
        <taxon>Viridiplantae</taxon>
        <taxon>Streptophyta</taxon>
        <taxon>Embryophyta</taxon>
        <taxon>Tracheophyta</taxon>
        <taxon>Spermatophyta</taxon>
        <taxon>Magnoliopsida</taxon>
        <taxon>Liliopsida</taxon>
        <taxon>Poales</taxon>
        <taxon>Bromeliaceae</taxon>
        <taxon>Bromelioideae</taxon>
        <taxon>Ananas</taxon>
    </lineage>
</organism>
<name>A0A6V7PFZ3_ANACO</name>
<evidence type="ECO:0000256" key="1">
    <source>
        <dbReference type="SAM" id="MobiDB-lite"/>
    </source>
</evidence>